<feature type="transmembrane region" description="Helical" evidence="1">
    <location>
        <begin position="60"/>
        <end position="77"/>
    </location>
</feature>
<protein>
    <submittedName>
        <fullName evidence="2">Uncharacterized protein</fullName>
    </submittedName>
</protein>
<comment type="caution">
    <text evidence="2">The sequence shown here is derived from an EMBL/GenBank/DDBJ whole genome shotgun (WGS) entry which is preliminary data.</text>
</comment>
<dbReference type="EMBL" id="RSCK01000064">
    <property type="protein sequence ID" value="RUT06917.1"/>
    <property type="molecule type" value="Genomic_DNA"/>
</dbReference>
<organism evidence="2 3">
    <name type="scientific">Chroococcidiopsis cubana SAG 39.79</name>
    <dbReference type="NCBI Taxonomy" id="388085"/>
    <lineage>
        <taxon>Bacteria</taxon>
        <taxon>Bacillati</taxon>
        <taxon>Cyanobacteriota</taxon>
        <taxon>Cyanophyceae</taxon>
        <taxon>Chroococcidiopsidales</taxon>
        <taxon>Chroococcidiopsidaceae</taxon>
        <taxon>Chroococcidiopsis</taxon>
    </lineage>
</organism>
<keyword evidence="1" id="KW-0472">Membrane</keyword>
<proteinExistence type="predicted"/>
<name>A0AB37UDY1_9CYAN</name>
<dbReference type="AlphaFoldDB" id="A0AB37UDY1"/>
<dbReference type="Proteomes" id="UP000282574">
    <property type="component" value="Unassembled WGS sequence"/>
</dbReference>
<evidence type="ECO:0000313" key="2">
    <source>
        <dbReference type="EMBL" id="RUT06917.1"/>
    </source>
</evidence>
<keyword evidence="3" id="KW-1185">Reference proteome</keyword>
<reference evidence="2 3" key="1">
    <citation type="journal article" date="2019" name="Genome Biol. Evol.">
        <title>Day and night: Metabolic profiles and evolutionary relationships of six axenic non-marine cyanobacteria.</title>
        <authorList>
            <person name="Will S.E."/>
            <person name="Henke P."/>
            <person name="Boedeker C."/>
            <person name="Huang S."/>
            <person name="Brinkmann H."/>
            <person name="Rohde M."/>
            <person name="Jarek M."/>
            <person name="Friedl T."/>
            <person name="Seufert S."/>
            <person name="Schumacher M."/>
            <person name="Overmann J."/>
            <person name="Neumann-Schaal M."/>
            <person name="Petersen J."/>
        </authorList>
    </citation>
    <scope>NUCLEOTIDE SEQUENCE [LARGE SCALE GENOMIC DNA]</scope>
    <source>
        <strain evidence="2 3">SAG 39.79</strain>
    </source>
</reference>
<sequence length="117" mass="13153">MGIESFGYTYMQIQNLNFSDAIAFISAIACIAGLLLLSGANSAEVNELEEAEQNLLQMSFTYWLLYCICLGLQKITLPDWEVLLMSLKLTAALSYFLTFACILCLPLHRFAVRQVEE</sequence>
<gene>
    <name evidence="2" type="ORF">DSM107010_51650</name>
</gene>
<feature type="transmembrane region" description="Helical" evidence="1">
    <location>
        <begin position="89"/>
        <end position="108"/>
    </location>
</feature>
<evidence type="ECO:0000256" key="1">
    <source>
        <dbReference type="SAM" id="Phobius"/>
    </source>
</evidence>
<accession>A0AB37UDY1</accession>
<keyword evidence="1" id="KW-0812">Transmembrane</keyword>
<feature type="transmembrane region" description="Helical" evidence="1">
    <location>
        <begin position="21"/>
        <end position="40"/>
    </location>
</feature>
<evidence type="ECO:0000313" key="3">
    <source>
        <dbReference type="Proteomes" id="UP000282574"/>
    </source>
</evidence>
<keyword evidence="1" id="KW-1133">Transmembrane helix</keyword>